<dbReference type="Pfam" id="PF13354">
    <property type="entry name" value="Beta-lactamase2"/>
    <property type="match status" value="1"/>
</dbReference>
<comment type="caution">
    <text evidence="5">The sequence shown here is derived from an EMBL/GenBank/DDBJ whole genome shotgun (WGS) entry which is preliminary data.</text>
</comment>
<dbReference type="PANTHER" id="PTHR35333:SF3">
    <property type="entry name" value="BETA-LACTAMASE-TYPE TRANSPEPTIDASE FOLD CONTAINING PROTEIN"/>
    <property type="match status" value="1"/>
</dbReference>
<dbReference type="SUPFAM" id="SSF56601">
    <property type="entry name" value="beta-lactamase/transpeptidase-like"/>
    <property type="match status" value="1"/>
</dbReference>
<dbReference type="GO" id="GO:0046677">
    <property type="term" value="P:response to antibiotic"/>
    <property type="evidence" value="ECO:0007669"/>
    <property type="project" value="InterPro"/>
</dbReference>
<evidence type="ECO:0000256" key="2">
    <source>
        <dbReference type="ARBA" id="ARBA00009009"/>
    </source>
</evidence>
<dbReference type="InterPro" id="IPR045155">
    <property type="entry name" value="Beta-lactam_cat"/>
</dbReference>
<accession>A0A8J3DL01</accession>
<name>A0A8J3DL01_9HYPH</name>
<evidence type="ECO:0000256" key="3">
    <source>
        <dbReference type="ARBA" id="ARBA00012865"/>
    </source>
</evidence>
<evidence type="ECO:0000256" key="1">
    <source>
        <dbReference type="ARBA" id="ARBA00001526"/>
    </source>
</evidence>
<proteinExistence type="inferred from homology"/>
<feature type="domain" description="Beta-lactamase class A catalytic" evidence="4">
    <location>
        <begin position="26"/>
        <end position="280"/>
    </location>
</feature>
<evidence type="ECO:0000313" key="6">
    <source>
        <dbReference type="Proteomes" id="UP000641137"/>
    </source>
</evidence>
<keyword evidence="6" id="KW-1185">Reference proteome</keyword>
<dbReference type="AlphaFoldDB" id="A0A8J3DL01"/>
<dbReference type="PANTHER" id="PTHR35333">
    <property type="entry name" value="BETA-LACTAMASE"/>
    <property type="match status" value="1"/>
</dbReference>
<organism evidence="5 6">
    <name type="scientific">Limoniibacter endophyticus</name>
    <dbReference type="NCBI Taxonomy" id="1565040"/>
    <lineage>
        <taxon>Bacteria</taxon>
        <taxon>Pseudomonadati</taxon>
        <taxon>Pseudomonadota</taxon>
        <taxon>Alphaproteobacteria</taxon>
        <taxon>Hyphomicrobiales</taxon>
        <taxon>Bartonellaceae</taxon>
        <taxon>Limoniibacter</taxon>
    </lineage>
</organism>
<dbReference type="InterPro" id="IPR012338">
    <property type="entry name" value="Beta-lactam/transpept-like"/>
</dbReference>
<protein>
    <recommendedName>
        <fullName evidence="3">beta-lactamase</fullName>
        <ecNumber evidence="3">3.5.2.6</ecNumber>
    </recommendedName>
</protein>
<dbReference type="GO" id="GO:0008800">
    <property type="term" value="F:beta-lactamase activity"/>
    <property type="evidence" value="ECO:0007669"/>
    <property type="project" value="UniProtKB-EC"/>
</dbReference>
<evidence type="ECO:0000313" key="5">
    <source>
        <dbReference type="EMBL" id="GHC78879.1"/>
    </source>
</evidence>
<comment type="similarity">
    <text evidence="2">Belongs to the class-A beta-lactamase family.</text>
</comment>
<evidence type="ECO:0000259" key="4">
    <source>
        <dbReference type="Pfam" id="PF13354"/>
    </source>
</evidence>
<dbReference type="Gene3D" id="3.40.710.10">
    <property type="entry name" value="DD-peptidase/beta-lactamase superfamily"/>
    <property type="match status" value="1"/>
</dbReference>
<dbReference type="EC" id="3.5.2.6" evidence="3"/>
<reference evidence="5" key="1">
    <citation type="journal article" date="2014" name="Int. J. Syst. Evol. Microbiol.">
        <title>Complete genome sequence of Corynebacterium casei LMG S-19264T (=DSM 44701T), isolated from a smear-ripened cheese.</title>
        <authorList>
            <consortium name="US DOE Joint Genome Institute (JGI-PGF)"/>
            <person name="Walter F."/>
            <person name="Albersmeier A."/>
            <person name="Kalinowski J."/>
            <person name="Ruckert C."/>
        </authorList>
    </citation>
    <scope>NUCLEOTIDE SEQUENCE</scope>
    <source>
        <strain evidence="5">KCTC 42097</strain>
    </source>
</reference>
<gene>
    <name evidence="5" type="ORF">GCM10010136_30960</name>
</gene>
<dbReference type="PRINTS" id="PR00118">
    <property type="entry name" value="BLACTAMASEA"/>
</dbReference>
<dbReference type="EMBL" id="BMZO01000011">
    <property type="protein sequence ID" value="GHC78879.1"/>
    <property type="molecule type" value="Genomic_DNA"/>
</dbReference>
<dbReference type="RefSeq" id="WP_189492230.1">
    <property type="nucleotide sequence ID" value="NZ_BMZO01000011.1"/>
</dbReference>
<dbReference type="GO" id="GO:0030655">
    <property type="term" value="P:beta-lactam antibiotic catabolic process"/>
    <property type="evidence" value="ECO:0007669"/>
    <property type="project" value="InterPro"/>
</dbReference>
<sequence>MIEPHLPNLIAEIRRIAAIAKGEIGVGALHLESRRGFTVNDDQMFPPGSAVKVPLALAVLDRVDRGEISLDDMVEVLPMEMNPMAPGGLGEQFVRPGIALSVYNHIEGMITRSCNTSTDVCFRIAGGADRIAAWMAGIGLVDFQVSRTMRYALAVMHDLPLPPEGVSMQEVLQNATPEILDARNNPNARFRHEERDHCRPSAMIEVMRRIAEASDGVSKLGRRTMLDIMEREVHSDLRARARLPHGVKLAGKTGSGAGTATNSGLVTLPEGRGTLALALFVKSSRADMATRNSVIADVARVVVDYYLITTYPKVVAPSADSGVSGYPCSV</sequence>
<reference evidence="5" key="2">
    <citation type="submission" date="2020-09" db="EMBL/GenBank/DDBJ databases">
        <authorList>
            <person name="Sun Q."/>
            <person name="Kim S."/>
        </authorList>
    </citation>
    <scope>NUCLEOTIDE SEQUENCE</scope>
    <source>
        <strain evidence="5">KCTC 42097</strain>
    </source>
</reference>
<dbReference type="InterPro" id="IPR000871">
    <property type="entry name" value="Beta-lactam_class-A"/>
</dbReference>
<dbReference type="Proteomes" id="UP000641137">
    <property type="component" value="Unassembled WGS sequence"/>
</dbReference>
<comment type="catalytic activity">
    <reaction evidence="1">
        <text>a beta-lactam + H2O = a substituted beta-amino acid</text>
        <dbReference type="Rhea" id="RHEA:20401"/>
        <dbReference type="ChEBI" id="CHEBI:15377"/>
        <dbReference type="ChEBI" id="CHEBI:35627"/>
        <dbReference type="ChEBI" id="CHEBI:140347"/>
        <dbReference type="EC" id="3.5.2.6"/>
    </reaction>
</comment>